<protein>
    <submittedName>
        <fullName evidence="1">Uncharacterized protein</fullName>
    </submittedName>
</protein>
<dbReference type="AlphaFoldDB" id="A0A7R8WU13"/>
<accession>A0A7R8WU13</accession>
<gene>
    <name evidence="1" type="ORF">CTOB1V02_LOCUS15989</name>
</gene>
<name>A0A7R8WU13_9CRUS</name>
<reference evidence="1" key="1">
    <citation type="submission" date="2020-11" db="EMBL/GenBank/DDBJ databases">
        <authorList>
            <person name="Tran Van P."/>
        </authorList>
    </citation>
    <scope>NUCLEOTIDE SEQUENCE</scope>
</reference>
<organism evidence="1">
    <name type="scientific">Cyprideis torosa</name>
    <dbReference type="NCBI Taxonomy" id="163714"/>
    <lineage>
        <taxon>Eukaryota</taxon>
        <taxon>Metazoa</taxon>
        <taxon>Ecdysozoa</taxon>
        <taxon>Arthropoda</taxon>
        <taxon>Crustacea</taxon>
        <taxon>Oligostraca</taxon>
        <taxon>Ostracoda</taxon>
        <taxon>Podocopa</taxon>
        <taxon>Podocopida</taxon>
        <taxon>Cytherocopina</taxon>
        <taxon>Cytheroidea</taxon>
        <taxon>Cytherideidae</taxon>
        <taxon>Cyprideis</taxon>
    </lineage>
</organism>
<sequence>AVSVILGSPAFPYPSLFPKRDFSTLERKTANFSVHDDFLIASGLQRTWGEVAKAFKKRLRIRECIRRLQPVLMPWRSSREIVNRIANVKARANEGNPIKVSHTKPVAVSWTNSILWLGSQN</sequence>
<feature type="non-terminal residue" evidence="1">
    <location>
        <position position="1"/>
    </location>
</feature>
<proteinExistence type="predicted"/>
<dbReference type="EMBL" id="OB697383">
    <property type="protein sequence ID" value="CAD7238174.1"/>
    <property type="molecule type" value="Genomic_DNA"/>
</dbReference>
<evidence type="ECO:0000313" key="1">
    <source>
        <dbReference type="EMBL" id="CAD7238174.1"/>
    </source>
</evidence>